<dbReference type="Gene3D" id="2.60.200.60">
    <property type="match status" value="1"/>
</dbReference>
<dbReference type="Pfam" id="PF05488">
    <property type="entry name" value="PAAR_motif"/>
    <property type="match status" value="1"/>
</dbReference>
<dbReference type="Proteomes" id="UP000198706">
    <property type="component" value="Unassembled WGS sequence"/>
</dbReference>
<name>A0A1G9L1D0_9PSED</name>
<gene>
    <name evidence="1" type="ORF">SAMN05216186_12385</name>
</gene>
<keyword evidence="2" id="KW-1185">Reference proteome</keyword>
<dbReference type="InterPro" id="IPR008727">
    <property type="entry name" value="PAAR_motif"/>
</dbReference>
<reference evidence="1 2" key="1">
    <citation type="submission" date="2016-10" db="EMBL/GenBank/DDBJ databases">
        <authorList>
            <person name="de Groot N.N."/>
        </authorList>
    </citation>
    <scope>NUCLEOTIDE SEQUENCE [LARGE SCALE GENOMIC DNA]</scope>
    <source>
        <strain evidence="1 2">JCM 21544</strain>
    </source>
</reference>
<accession>A0A1G9L1D0</accession>
<organism evidence="1 2">
    <name type="scientific">Pseudomonas indica</name>
    <dbReference type="NCBI Taxonomy" id="137658"/>
    <lineage>
        <taxon>Bacteria</taxon>
        <taxon>Pseudomonadati</taxon>
        <taxon>Pseudomonadota</taxon>
        <taxon>Gammaproteobacteria</taxon>
        <taxon>Pseudomonadales</taxon>
        <taxon>Pseudomonadaceae</taxon>
        <taxon>Pseudomonas</taxon>
    </lineage>
</organism>
<sequence length="423" mass="45648">MISAARLGDMHVCPIPGHGSSPIVSASSDTQINFLGAARVGDVCGCGAVITTGFPSIIVDHRPLAHLGSPTSHGGRIVSGSPDTFGGFTFGEAVPRTVVDFAKLGAVRPDGSVDDRLMAELLADPHLEQRALLSGALVQPSSPPATTAREPLTPELIAVAGSQHDNSSGNKMMFIGQAVRELAEFKRNRPALARTLVLFTPSYNDAMLNAARDSAKAYGAALVEVTSAQALIDYLNQGRDRKRSPIEHLSLFSHGVPQRVAFGYQLTEDFQMSLDALNYNAISPLAFSSSARIDSYACRTGMGNRSEFPIEDGIQFFPQTNDSLAQRLADHLQIKVGAFIRRSDYKNTWGSFEERRMGNLCGFSGDAAPGEEWCRKWKVLSKERADSDRLYKFTYQTMGAINPVISGDTPLGVPGGHFEFLPQ</sequence>
<dbReference type="RefSeq" id="WP_084339132.1">
    <property type="nucleotide sequence ID" value="NZ_FNFD01000023.1"/>
</dbReference>
<dbReference type="CDD" id="cd14743">
    <property type="entry name" value="PAAR_CT_1"/>
    <property type="match status" value="1"/>
</dbReference>
<proteinExistence type="predicted"/>
<evidence type="ECO:0000313" key="2">
    <source>
        <dbReference type="Proteomes" id="UP000198706"/>
    </source>
</evidence>
<evidence type="ECO:0000313" key="1">
    <source>
        <dbReference type="EMBL" id="SDL55563.1"/>
    </source>
</evidence>
<dbReference type="STRING" id="137658.SAMN05216186_12385"/>
<dbReference type="AlphaFoldDB" id="A0A1G9L1D0"/>
<dbReference type="EMBL" id="FNFD01000023">
    <property type="protein sequence ID" value="SDL55563.1"/>
    <property type="molecule type" value="Genomic_DNA"/>
</dbReference>
<protein>
    <submittedName>
        <fullName evidence="1">Zn-binding Pro-Ala-Ala-Arg (PAAR) domain-containing protein, incolved in TypeVI secretion</fullName>
    </submittedName>
</protein>